<evidence type="ECO:0000313" key="4">
    <source>
        <dbReference type="EMBL" id="ANJ66842.1"/>
    </source>
</evidence>
<dbReference type="GO" id="GO:0015562">
    <property type="term" value="F:efflux transmembrane transporter activity"/>
    <property type="evidence" value="ECO:0007669"/>
    <property type="project" value="InterPro"/>
</dbReference>
<dbReference type="NCBIfam" id="TIGR01845">
    <property type="entry name" value="outer_NodT"/>
    <property type="match status" value="1"/>
</dbReference>
<feature type="region of interest" description="Disordered" evidence="3">
    <location>
        <begin position="473"/>
        <end position="492"/>
    </location>
</feature>
<feature type="compositionally biased region" description="Polar residues" evidence="3">
    <location>
        <begin position="482"/>
        <end position="492"/>
    </location>
</feature>
<dbReference type="PANTHER" id="PTHR30203:SF33">
    <property type="entry name" value="BLR4455 PROTEIN"/>
    <property type="match status" value="1"/>
</dbReference>
<gene>
    <name evidence="4" type="ORF">A9404_05140</name>
</gene>
<dbReference type="EMBL" id="CP016027">
    <property type="protein sequence ID" value="ANJ66842.1"/>
    <property type="molecule type" value="Genomic_DNA"/>
</dbReference>
<dbReference type="InterPro" id="IPR010131">
    <property type="entry name" value="MdtP/NodT-like"/>
</dbReference>
<dbReference type="KEGG" id="haz:A9404_05140"/>
<dbReference type="SUPFAM" id="SSF56954">
    <property type="entry name" value="Outer membrane efflux proteins (OEP)"/>
    <property type="match status" value="1"/>
</dbReference>
<evidence type="ECO:0000256" key="2">
    <source>
        <dbReference type="RuleBase" id="RU362097"/>
    </source>
</evidence>
<protein>
    <submittedName>
        <fullName evidence="4">RND transporter</fullName>
    </submittedName>
</protein>
<proteinExistence type="inferred from homology"/>
<dbReference type="STRING" id="1860122.A9404_05140"/>
<keyword evidence="2" id="KW-0472">Membrane</keyword>
<dbReference type="Pfam" id="PF02321">
    <property type="entry name" value="OEP"/>
    <property type="match status" value="2"/>
</dbReference>
<dbReference type="PANTHER" id="PTHR30203">
    <property type="entry name" value="OUTER MEMBRANE CATION EFFLUX PROTEIN"/>
    <property type="match status" value="1"/>
</dbReference>
<sequence>MGFVLIALTGCTAVGPDFHSPAAPDVAQYTQTTLPKQNQATNSTAQGTAQSYTPAQTVPRDWWKQFHNPALNALIARGLTTSPTLTAAEAKFRQAQQTFAAQAGSTQLPQVNGKLAAQSQGINNSAFGQNGGKRSFELYNAGLSVTYNLDLFGANRRALEALAAQADYQQYELEAARLSLAGNIAIQAIAQAMLNEQIATTEAIIRSQQDQLDLVEKRIKLGAATRSDALSLQTQIQQTRATLPPLRTKRAQANHLLATLTGQLPGAASIPQFTLADFVLPDTLPVIVPSEWVRARPDIQASEALLHAASAQYGVAVSNLYPQINLTGTLGSQSIAPEKLFRPDSLIWSLIAGLTQPIFNGGLKAGADAAHEALSAAAANYQQTVLDGLRNVADVLRASTNDADTLAAQTAAEQSAQASLTLIEQQLKLGSANYLQLLIAQQQVAQTRLLTLTARAQRLNDTVALYQAMGGGMTSPAPPMAKNTTTHDTPTP</sequence>
<comment type="subcellular location">
    <subcellularLocation>
        <location evidence="2">Cell outer membrane</location>
        <topology evidence="2">Lipid-anchor</topology>
    </subcellularLocation>
</comment>
<evidence type="ECO:0000256" key="1">
    <source>
        <dbReference type="ARBA" id="ARBA00007613"/>
    </source>
</evidence>
<organism evidence="4 5">
    <name type="scientific">Halothiobacillus diazotrophicus</name>
    <dbReference type="NCBI Taxonomy" id="1860122"/>
    <lineage>
        <taxon>Bacteria</taxon>
        <taxon>Pseudomonadati</taxon>
        <taxon>Pseudomonadota</taxon>
        <taxon>Gammaproteobacteria</taxon>
        <taxon>Chromatiales</taxon>
        <taxon>Halothiobacillaceae</taxon>
        <taxon>Halothiobacillus</taxon>
    </lineage>
</organism>
<keyword evidence="5" id="KW-1185">Reference proteome</keyword>
<dbReference type="GO" id="GO:0009279">
    <property type="term" value="C:cell outer membrane"/>
    <property type="evidence" value="ECO:0007669"/>
    <property type="project" value="UniProtKB-SubCell"/>
</dbReference>
<evidence type="ECO:0000313" key="5">
    <source>
        <dbReference type="Proteomes" id="UP000078596"/>
    </source>
</evidence>
<keyword evidence="2" id="KW-1134">Transmembrane beta strand</keyword>
<reference evidence="4 5" key="1">
    <citation type="submission" date="2016-06" db="EMBL/GenBank/DDBJ databases">
        <title>Insight into the functional genes involving in sulfur oxidation in Pearl River water.</title>
        <authorList>
            <person name="Luo J."/>
            <person name="Tan X."/>
            <person name="Lin W."/>
        </authorList>
    </citation>
    <scope>NUCLEOTIDE SEQUENCE [LARGE SCALE GENOMIC DNA]</scope>
    <source>
        <strain evidence="4 5">LS2</strain>
    </source>
</reference>
<name>A0A191ZG62_9GAMM</name>
<dbReference type="InterPro" id="IPR003423">
    <property type="entry name" value="OMP_efflux"/>
</dbReference>
<keyword evidence="2" id="KW-0812">Transmembrane</keyword>
<dbReference type="Gene3D" id="2.20.200.10">
    <property type="entry name" value="Outer membrane efflux proteins (OEP)"/>
    <property type="match status" value="1"/>
</dbReference>
<dbReference type="Gene3D" id="1.20.1600.10">
    <property type="entry name" value="Outer membrane efflux proteins (OEP)"/>
    <property type="match status" value="1"/>
</dbReference>
<keyword evidence="2" id="KW-0564">Palmitate</keyword>
<accession>A0A191ZG62</accession>
<dbReference type="AlphaFoldDB" id="A0A191ZG62"/>
<evidence type="ECO:0000256" key="3">
    <source>
        <dbReference type="SAM" id="MobiDB-lite"/>
    </source>
</evidence>
<keyword evidence="2" id="KW-0449">Lipoprotein</keyword>
<comment type="similarity">
    <text evidence="1 2">Belongs to the outer membrane factor (OMF) (TC 1.B.17) family.</text>
</comment>
<dbReference type="Proteomes" id="UP000078596">
    <property type="component" value="Chromosome"/>
</dbReference>